<feature type="region of interest" description="Disordered" evidence="1">
    <location>
        <begin position="1"/>
        <end position="57"/>
    </location>
</feature>
<reference evidence="4 5" key="1">
    <citation type="journal article" date="2018" name="BMC Genomics">
        <title>Genomic evidence for intraspecific hybridization in a clonal and extremely halotolerant yeast.</title>
        <authorList>
            <person name="Gostincar C."/>
            <person name="Stajich J.E."/>
            <person name="Zupancic J."/>
            <person name="Zalar P."/>
            <person name="Gunde-Cimerman N."/>
        </authorList>
    </citation>
    <scope>NUCLEOTIDE SEQUENCE [LARGE SCALE GENOMIC DNA]</scope>
    <source>
        <strain evidence="2 4">EXF-10513</strain>
        <strain evidence="3 5">EXF-171</strain>
    </source>
</reference>
<accession>A0A3M7D570</accession>
<evidence type="ECO:0000313" key="3">
    <source>
        <dbReference type="EMBL" id="RMY69976.1"/>
    </source>
</evidence>
<protein>
    <submittedName>
        <fullName evidence="2">Uncharacterized protein</fullName>
    </submittedName>
</protein>
<evidence type="ECO:0000313" key="2">
    <source>
        <dbReference type="EMBL" id="RMY59452.1"/>
    </source>
</evidence>
<proteinExistence type="predicted"/>
<evidence type="ECO:0000313" key="5">
    <source>
        <dbReference type="Proteomes" id="UP000281468"/>
    </source>
</evidence>
<evidence type="ECO:0000256" key="1">
    <source>
        <dbReference type="SAM" id="MobiDB-lite"/>
    </source>
</evidence>
<dbReference type="EMBL" id="QWIQ01001112">
    <property type="protein sequence ID" value="RMY69976.1"/>
    <property type="molecule type" value="Genomic_DNA"/>
</dbReference>
<feature type="region of interest" description="Disordered" evidence="1">
    <location>
        <begin position="257"/>
        <end position="277"/>
    </location>
</feature>
<dbReference type="VEuPathDB" id="FungiDB:BTJ68_14659"/>
<dbReference type="Proteomes" id="UP000269539">
    <property type="component" value="Unassembled WGS sequence"/>
</dbReference>
<evidence type="ECO:0000313" key="4">
    <source>
        <dbReference type="Proteomes" id="UP000269539"/>
    </source>
</evidence>
<dbReference type="Proteomes" id="UP000281468">
    <property type="component" value="Unassembled WGS sequence"/>
</dbReference>
<comment type="caution">
    <text evidence="2">The sequence shown here is derived from an EMBL/GenBank/DDBJ whole genome shotgun (WGS) entry which is preliminary data.</text>
</comment>
<organism evidence="2 4">
    <name type="scientific">Hortaea werneckii</name>
    <name type="common">Black yeast</name>
    <name type="synonym">Cladosporium werneckii</name>
    <dbReference type="NCBI Taxonomy" id="91943"/>
    <lineage>
        <taxon>Eukaryota</taxon>
        <taxon>Fungi</taxon>
        <taxon>Dikarya</taxon>
        <taxon>Ascomycota</taxon>
        <taxon>Pezizomycotina</taxon>
        <taxon>Dothideomycetes</taxon>
        <taxon>Dothideomycetidae</taxon>
        <taxon>Mycosphaerellales</taxon>
        <taxon>Teratosphaeriaceae</taxon>
        <taxon>Hortaea</taxon>
    </lineage>
</organism>
<gene>
    <name evidence="3" type="ORF">D0862_14802</name>
    <name evidence="2" type="ORF">D0864_13218</name>
</gene>
<sequence>MPKAAKQTSRTKTSRSTPLSSSKPTPQNKTATPRKDPKNSHLYTDDNPSTTIHGTGFKDATTAHHTLALIQSRSLTYQFQTVNTMFHRASHHPAMKKQQPAPSSSGSVRGGDGNSQQGMKDAMAIFRHWLDETYPAAKSSLRAQGFKPLLSKQLVEMFLPRILSSSSSSSSGLNDNNAAAAADAAADAAEDARTFAQRYVHLPKGKRLGNVLLEDSDPTGLDWEGRRYRALCELVPEGKEKETGWGEGELWEDHVDAGAGEGVEGDGAGTEGRKKKKVSDRHLRLIAWAWSPVGERKLMRGLKM</sequence>
<dbReference type="EMBL" id="QWIO01002243">
    <property type="protein sequence ID" value="RMY59452.1"/>
    <property type="molecule type" value="Genomic_DNA"/>
</dbReference>
<feature type="compositionally biased region" description="Low complexity" evidence="1">
    <location>
        <begin position="8"/>
        <end position="26"/>
    </location>
</feature>
<feature type="compositionally biased region" description="Gly residues" evidence="1">
    <location>
        <begin position="259"/>
        <end position="270"/>
    </location>
</feature>
<name>A0A3M7D570_HORWE</name>
<dbReference type="AlphaFoldDB" id="A0A3M7D570"/>
<feature type="region of interest" description="Disordered" evidence="1">
    <location>
        <begin position="89"/>
        <end position="118"/>
    </location>
</feature>